<comment type="caution">
    <text evidence="2">The sequence shown here is derived from an EMBL/GenBank/DDBJ whole genome shotgun (WGS) entry which is preliminary data.</text>
</comment>
<dbReference type="SUPFAM" id="SSF53474">
    <property type="entry name" value="alpha/beta-Hydrolases"/>
    <property type="match status" value="1"/>
</dbReference>
<dbReference type="Proteomes" id="UP001206128">
    <property type="component" value="Unassembled WGS sequence"/>
</dbReference>
<evidence type="ECO:0000313" key="2">
    <source>
        <dbReference type="EMBL" id="MCP2166036.1"/>
    </source>
</evidence>
<reference evidence="2" key="1">
    <citation type="submission" date="2022-06" db="EMBL/GenBank/DDBJ databases">
        <title>Genomic Encyclopedia of Archaeal and Bacterial Type Strains, Phase II (KMG-II): from individual species to whole genera.</title>
        <authorList>
            <person name="Goeker M."/>
        </authorList>
    </citation>
    <scope>NUCLEOTIDE SEQUENCE</scope>
    <source>
        <strain evidence="2">DSM 43935</strain>
    </source>
</reference>
<sequence>MVNQLPSGAQWRAHGRGTPVTLVVPGLGATEGEARLPASGLPGTRVVVTLPGHATAPPAPAGYWTYPRVARDVAEIADRVGATSAIGVSLGAGALTALLAGQPDRFERVALLLPATLDRLREPPAMWHYERLADAVEANDPAALADLVAADLPDGIEVGNYVRDRVAALLRLGAALRALPDQTPLSGPAERAALARVRVPVLVVAATDDPLHPAGVAGAVAAALPAGRLAQLPSAAPLLTHRRQVRALLTDFLGGHEPLAGRTAPAEPEVPAAGDVAGGHASWAGDVKTG</sequence>
<feature type="domain" description="AB hydrolase-1" evidence="1">
    <location>
        <begin position="50"/>
        <end position="229"/>
    </location>
</feature>
<keyword evidence="2" id="KW-0378">Hydrolase</keyword>
<protein>
    <submittedName>
        <fullName evidence="2">Lysophospholipase, alpha-beta hydrolase superfamily</fullName>
    </submittedName>
</protein>
<dbReference type="AlphaFoldDB" id="A0AAE3GD52"/>
<evidence type="ECO:0000259" key="1">
    <source>
        <dbReference type="Pfam" id="PF00561"/>
    </source>
</evidence>
<organism evidence="2 3">
    <name type="scientific">Goodfellowiella coeruleoviolacea</name>
    <dbReference type="NCBI Taxonomy" id="334858"/>
    <lineage>
        <taxon>Bacteria</taxon>
        <taxon>Bacillati</taxon>
        <taxon>Actinomycetota</taxon>
        <taxon>Actinomycetes</taxon>
        <taxon>Pseudonocardiales</taxon>
        <taxon>Pseudonocardiaceae</taxon>
        <taxon>Goodfellowiella</taxon>
    </lineage>
</organism>
<accession>A0AAE3GD52</accession>
<dbReference type="InterPro" id="IPR000073">
    <property type="entry name" value="AB_hydrolase_1"/>
</dbReference>
<proteinExistence type="predicted"/>
<dbReference type="Gene3D" id="3.40.50.1820">
    <property type="entry name" value="alpha/beta hydrolase"/>
    <property type="match status" value="1"/>
</dbReference>
<dbReference type="Pfam" id="PF00561">
    <property type="entry name" value="Abhydrolase_1"/>
    <property type="match status" value="1"/>
</dbReference>
<keyword evidence="3" id="KW-1185">Reference proteome</keyword>
<gene>
    <name evidence="2" type="ORF">LX83_002895</name>
</gene>
<dbReference type="InterPro" id="IPR029058">
    <property type="entry name" value="AB_hydrolase_fold"/>
</dbReference>
<name>A0AAE3GD52_9PSEU</name>
<dbReference type="RefSeq" id="WP_253771508.1">
    <property type="nucleotide sequence ID" value="NZ_JAMTCK010000006.1"/>
</dbReference>
<dbReference type="EMBL" id="JAMTCK010000006">
    <property type="protein sequence ID" value="MCP2166036.1"/>
    <property type="molecule type" value="Genomic_DNA"/>
</dbReference>
<evidence type="ECO:0000313" key="3">
    <source>
        <dbReference type="Proteomes" id="UP001206128"/>
    </source>
</evidence>
<dbReference type="GO" id="GO:0016787">
    <property type="term" value="F:hydrolase activity"/>
    <property type="evidence" value="ECO:0007669"/>
    <property type="project" value="UniProtKB-KW"/>
</dbReference>